<name>A0A2K2U884_9ACTN</name>
<comment type="catalytic activity">
    <reaction evidence="6">
        <text>a 2'-deoxyadenosine in DNA + S-adenosyl-L-methionine = an N(6)-methyl-2'-deoxyadenosine in DNA + S-adenosyl-L-homocysteine + H(+)</text>
        <dbReference type="Rhea" id="RHEA:15197"/>
        <dbReference type="Rhea" id="RHEA-COMP:12418"/>
        <dbReference type="Rhea" id="RHEA-COMP:12419"/>
        <dbReference type="ChEBI" id="CHEBI:15378"/>
        <dbReference type="ChEBI" id="CHEBI:57856"/>
        <dbReference type="ChEBI" id="CHEBI:59789"/>
        <dbReference type="ChEBI" id="CHEBI:90615"/>
        <dbReference type="ChEBI" id="CHEBI:90616"/>
        <dbReference type="EC" id="2.1.1.72"/>
    </reaction>
</comment>
<dbReference type="GO" id="GO:0009007">
    <property type="term" value="F:site-specific DNA-methyltransferase (adenine-specific) activity"/>
    <property type="evidence" value="ECO:0007669"/>
    <property type="project" value="UniProtKB-EC"/>
</dbReference>
<evidence type="ECO:0000256" key="4">
    <source>
        <dbReference type="ARBA" id="ARBA00022691"/>
    </source>
</evidence>
<dbReference type="PRINTS" id="PR00507">
    <property type="entry name" value="N12N6MTFRASE"/>
</dbReference>
<evidence type="ECO:0000256" key="1">
    <source>
        <dbReference type="ARBA" id="ARBA00011900"/>
    </source>
</evidence>
<accession>A0A2K2U884</accession>
<keyword evidence="2" id="KW-0489">Methyltransferase</keyword>
<dbReference type="GO" id="GO:0009307">
    <property type="term" value="P:DNA restriction-modification system"/>
    <property type="evidence" value="ECO:0007669"/>
    <property type="project" value="UniProtKB-KW"/>
</dbReference>
<keyword evidence="3" id="KW-0808">Transferase</keyword>
<dbReference type="PANTHER" id="PTHR42933:SF3">
    <property type="entry name" value="TYPE I RESTRICTION ENZYME MJAVIII METHYLASE SUBUNIT"/>
    <property type="match status" value="1"/>
</dbReference>
<protein>
    <recommendedName>
        <fullName evidence="1">site-specific DNA-methyltransferase (adenine-specific)</fullName>
        <ecNumber evidence="1">2.1.1.72</ecNumber>
    </recommendedName>
</protein>
<dbReference type="InterPro" id="IPR051537">
    <property type="entry name" value="DNA_Adenine_Mtase"/>
</dbReference>
<dbReference type="GO" id="GO:0008170">
    <property type="term" value="F:N-methyltransferase activity"/>
    <property type="evidence" value="ECO:0007669"/>
    <property type="project" value="InterPro"/>
</dbReference>
<dbReference type="PANTHER" id="PTHR42933">
    <property type="entry name" value="SLR6095 PROTEIN"/>
    <property type="match status" value="1"/>
</dbReference>
<dbReference type="EC" id="2.1.1.72" evidence="1"/>
<evidence type="ECO:0000259" key="8">
    <source>
        <dbReference type="Pfam" id="PF18135"/>
    </source>
</evidence>
<dbReference type="EMBL" id="PPEL01000002">
    <property type="protein sequence ID" value="PNV66533.1"/>
    <property type="molecule type" value="Genomic_DNA"/>
</dbReference>
<evidence type="ECO:0000313" key="9">
    <source>
        <dbReference type="EMBL" id="PNV66533.1"/>
    </source>
</evidence>
<dbReference type="Proteomes" id="UP000236488">
    <property type="component" value="Unassembled WGS sequence"/>
</dbReference>
<feature type="domain" description="DNA methylase adenine-specific" evidence="7">
    <location>
        <begin position="333"/>
        <end position="506"/>
    </location>
</feature>
<dbReference type="GO" id="GO:0003677">
    <property type="term" value="F:DNA binding"/>
    <property type="evidence" value="ECO:0007669"/>
    <property type="project" value="InterPro"/>
</dbReference>
<dbReference type="RefSeq" id="WP_103262446.1">
    <property type="nucleotide sequence ID" value="NZ_PPEL01000002.1"/>
</dbReference>
<sequence>MASFEKIVRGYLKQLQSEWNDANMDGEHTAELSFHPCLDSFFKKLADELAGERDTCVVFEPRNQARMGRPDWRVHDRETFGVYGYIEAKGLSLEPFDMTSYKGQFDRYLSLGHRLAITDGIDFVYAFEQGCEPQCVSVVDKGLLKFSNWSDLEVNPKFEFVMRRFFSEPVPRYCDEESLVEQVALRTRYFADIVTQFASVPLDEAVDDAERDAIILLDDLKSFVYEHGDLRMRTAKVFADFVAQTVMFTLLYAHRMVCSERDSANDKHAKIRNFLVFKRGECRPLSPFLMVMNRIGAYGDKNFIMTWADECIRFLSYVHMTDEQKRQPDYHGLFEHFLSKFDPDSRFDYGAFYTPRELASCVVRLANEIADDEFDGASIFDDGNTPIDPCCGTGSFLEQLRECDDGHGRYLLCGIEVLPAPYMLATYRMAMLDGDSGRASPYWVILLANTLIDRAFNTVEEACTVEGVELSHVNEVSSRPITLVVGNPPSSDSFRKGRQEGFSFMDELLEDFRPPKKARHGRQNIQKQISNPFVQFLRWACFKLESNSGPSMLAYVVPNSFLENDSYRYARKYIVEHFDLLWVLSVDADARAGIRSDSVFNTQQGRAVMIAVRKCDEASKIHTYRYLDLSGKSRDEKIEYFEKDACDLLGSFVEYPVNLSDCSFVPLLPFDQEAYARYWPVSGDAGQEGIFKSYCSGIKLAPSSLFTHAKKSMLKRRCREILSEGMPAAKKWLGRQDKFPREDEIREFAEALAPLLKQGKFDAVFNQNTFEYAFRPFVTIKAFLWEDLLKRFSHVGGGGTRRRPELMKAYSGSETLGFALSHSPKDQKGELRQFASFCWHRPDNDLCRRGNSFLYLNQYPVGKRGDGKLESNVNERLCAAVSSLLGVGQGEASTAIVFYTYAILCSQVYLDEFEGALYTVNRADMRPRIPIANDSAVFRSLSDIGRRLAMLEKSSYRPSNVIGFDYDKLCACVPKDFKLHWAKGLQPFDEGNETVSLSGIDGEVVTVPCPIEVQHVVIAGYEVVKNAWIKFNSYEFTHCSFTKDDMRSFLDLLNKLFEYVRLVRESDEIVRQLLRPGFSLILPNANDR</sequence>
<dbReference type="Pfam" id="PF02384">
    <property type="entry name" value="N6_Mtase"/>
    <property type="match status" value="1"/>
</dbReference>
<keyword evidence="5" id="KW-0680">Restriction system</keyword>
<evidence type="ECO:0000256" key="6">
    <source>
        <dbReference type="ARBA" id="ARBA00047942"/>
    </source>
</evidence>
<keyword evidence="10" id="KW-1185">Reference proteome</keyword>
<dbReference type="InterPro" id="IPR003356">
    <property type="entry name" value="DNA_methylase_A-5"/>
</dbReference>
<dbReference type="InterPro" id="IPR041635">
    <property type="entry name" value="Type_ISP_LLaBIII_C"/>
</dbReference>
<dbReference type="Pfam" id="PF18135">
    <property type="entry name" value="Type_ISP_C"/>
    <property type="match status" value="1"/>
</dbReference>
<reference evidence="9 10" key="1">
    <citation type="journal article" date="2018" name="Int. J. Syst. Evol. Microbiol.">
        <title>Rubneribacter badeniensis gen. nov., sp. nov. and Enteroscipio rubneri gen. nov., sp. nov., new members of the Eggerthellaceae isolated from human faeces.</title>
        <authorList>
            <person name="Danylec N."/>
            <person name="Gobl A."/>
            <person name="Stoll D.A."/>
            <person name="Hetzer B."/>
            <person name="Kulling S.E."/>
            <person name="Huch M."/>
        </authorList>
    </citation>
    <scope>NUCLEOTIDE SEQUENCE [LARGE SCALE GENOMIC DNA]</scope>
    <source>
        <strain evidence="9 10">ResAG-85</strain>
    </source>
</reference>
<evidence type="ECO:0000259" key="7">
    <source>
        <dbReference type="Pfam" id="PF02384"/>
    </source>
</evidence>
<evidence type="ECO:0000256" key="2">
    <source>
        <dbReference type="ARBA" id="ARBA00022603"/>
    </source>
</evidence>
<organism evidence="9 10">
    <name type="scientific">Rubneribacter badeniensis</name>
    <dbReference type="NCBI Taxonomy" id="2070688"/>
    <lineage>
        <taxon>Bacteria</taxon>
        <taxon>Bacillati</taxon>
        <taxon>Actinomycetota</taxon>
        <taxon>Coriobacteriia</taxon>
        <taxon>Eggerthellales</taxon>
        <taxon>Eggerthellaceae</taxon>
        <taxon>Rubneribacter</taxon>
    </lineage>
</organism>
<feature type="domain" description="Type ISP restriction-modification enzyme LLaBIII C-terminal specificity" evidence="8">
    <location>
        <begin position="690"/>
        <end position="952"/>
    </location>
</feature>
<comment type="caution">
    <text evidence="9">The sequence shown here is derived from an EMBL/GenBank/DDBJ whole genome shotgun (WGS) entry which is preliminary data.</text>
</comment>
<proteinExistence type="predicted"/>
<evidence type="ECO:0000256" key="3">
    <source>
        <dbReference type="ARBA" id="ARBA00022679"/>
    </source>
</evidence>
<gene>
    <name evidence="9" type="ORF">C2L80_01165</name>
</gene>
<dbReference type="GO" id="GO:0032259">
    <property type="term" value="P:methylation"/>
    <property type="evidence" value="ECO:0007669"/>
    <property type="project" value="UniProtKB-KW"/>
</dbReference>
<evidence type="ECO:0000256" key="5">
    <source>
        <dbReference type="ARBA" id="ARBA00022747"/>
    </source>
</evidence>
<dbReference type="AlphaFoldDB" id="A0A2K2U884"/>
<dbReference type="InterPro" id="IPR029063">
    <property type="entry name" value="SAM-dependent_MTases_sf"/>
</dbReference>
<dbReference type="SUPFAM" id="SSF53335">
    <property type="entry name" value="S-adenosyl-L-methionine-dependent methyltransferases"/>
    <property type="match status" value="1"/>
</dbReference>
<keyword evidence="4" id="KW-0949">S-adenosyl-L-methionine</keyword>
<dbReference type="Gene3D" id="3.40.50.150">
    <property type="entry name" value="Vaccinia Virus protein VP39"/>
    <property type="match status" value="1"/>
</dbReference>
<evidence type="ECO:0000313" key="10">
    <source>
        <dbReference type="Proteomes" id="UP000236488"/>
    </source>
</evidence>